<feature type="region of interest" description="Disordered" evidence="1">
    <location>
        <begin position="1"/>
        <end position="21"/>
    </location>
</feature>
<accession>A0ABY7NU27</accession>
<reference evidence="2 3" key="1">
    <citation type="submission" date="2022-12" db="EMBL/GenBank/DDBJ databases">
        <authorList>
            <person name="Mo P."/>
        </authorList>
    </citation>
    <scope>NUCLEOTIDE SEQUENCE [LARGE SCALE GENOMIC DNA]</scope>
    <source>
        <strain evidence="2 3">HUAS 2-6</strain>
    </source>
</reference>
<evidence type="ECO:0008006" key="4">
    <source>
        <dbReference type="Google" id="ProtNLM"/>
    </source>
</evidence>
<dbReference type="Proteomes" id="UP001212326">
    <property type="component" value="Chromosome"/>
</dbReference>
<organism evidence="2 3">
    <name type="scientific">Streptomyces camelliae</name>
    <dbReference type="NCBI Taxonomy" id="3004093"/>
    <lineage>
        <taxon>Bacteria</taxon>
        <taxon>Bacillati</taxon>
        <taxon>Actinomycetota</taxon>
        <taxon>Actinomycetes</taxon>
        <taxon>Kitasatosporales</taxon>
        <taxon>Streptomycetaceae</taxon>
        <taxon>Streptomyces</taxon>
    </lineage>
</organism>
<gene>
    <name evidence="2" type="ORF">O1G22_02100</name>
</gene>
<protein>
    <recommendedName>
        <fullName evidence="4">HTH tetR-type domain-containing protein</fullName>
    </recommendedName>
</protein>
<dbReference type="EMBL" id="CP115300">
    <property type="protein sequence ID" value="WBO61731.1"/>
    <property type="molecule type" value="Genomic_DNA"/>
</dbReference>
<dbReference type="RefSeq" id="WP_270079687.1">
    <property type="nucleotide sequence ID" value="NZ_CP115300.1"/>
</dbReference>
<feature type="region of interest" description="Disordered" evidence="1">
    <location>
        <begin position="48"/>
        <end position="88"/>
    </location>
</feature>
<evidence type="ECO:0000313" key="3">
    <source>
        <dbReference type="Proteomes" id="UP001212326"/>
    </source>
</evidence>
<name>A0ABY7NU27_9ACTN</name>
<evidence type="ECO:0000313" key="2">
    <source>
        <dbReference type="EMBL" id="WBO61731.1"/>
    </source>
</evidence>
<evidence type="ECO:0000256" key="1">
    <source>
        <dbReference type="SAM" id="MobiDB-lite"/>
    </source>
</evidence>
<keyword evidence="3" id="KW-1185">Reference proteome</keyword>
<sequence length="88" mass="9539">MPDGSRCSIPLKPQRKSLRAGWAARREHMMERSGREAMVAAATKLLTEGGLEGRHAPGGGRPSRGGRATRYAATGPTRSVSAWPRWRA</sequence>
<proteinExistence type="predicted"/>